<gene>
    <name evidence="1" type="ORF">KIN20_019428</name>
</gene>
<keyword evidence="2" id="KW-1185">Reference proteome</keyword>
<accession>A0AAD5N277</accession>
<protein>
    <submittedName>
        <fullName evidence="1">Uncharacterized protein</fullName>
    </submittedName>
</protein>
<dbReference type="AlphaFoldDB" id="A0AAD5N277"/>
<comment type="caution">
    <text evidence="1">The sequence shown here is derived from an EMBL/GenBank/DDBJ whole genome shotgun (WGS) entry which is preliminary data.</text>
</comment>
<proteinExistence type="predicted"/>
<name>A0AAD5N277_PARTN</name>
<sequence>MVYSTAPNIKAQVPGISSSEGAVQAFVHRLVMQTVFDVLEEQARSALLPDAVISDISGQLEVHITYLPLSCEMIAFNPPKDMSSEQEKKISGQHQHISYQKELFPQIILDSIKDECMAYLLELINPESFVPSATNGILVKAKIAANSLIISLLAIISTVLGCGVVPTGQDAKHAVRFFKIEVVVITKTSKRNK</sequence>
<evidence type="ECO:0000313" key="1">
    <source>
        <dbReference type="EMBL" id="KAJ1360456.1"/>
    </source>
</evidence>
<evidence type="ECO:0000313" key="2">
    <source>
        <dbReference type="Proteomes" id="UP001196413"/>
    </source>
</evidence>
<organism evidence="1 2">
    <name type="scientific">Parelaphostrongylus tenuis</name>
    <name type="common">Meningeal worm</name>
    <dbReference type="NCBI Taxonomy" id="148309"/>
    <lineage>
        <taxon>Eukaryota</taxon>
        <taxon>Metazoa</taxon>
        <taxon>Ecdysozoa</taxon>
        <taxon>Nematoda</taxon>
        <taxon>Chromadorea</taxon>
        <taxon>Rhabditida</taxon>
        <taxon>Rhabditina</taxon>
        <taxon>Rhabditomorpha</taxon>
        <taxon>Strongyloidea</taxon>
        <taxon>Metastrongylidae</taxon>
        <taxon>Parelaphostrongylus</taxon>
    </lineage>
</organism>
<dbReference type="EMBL" id="JAHQIW010003872">
    <property type="protein sequence ID" value="KAJ1360456.1"/>
    <property type="molecule type" value="Genomic_DNA"/>
</dbReference>
<reference evidence="1" key="1">
    <citation type="submission" date="2021-06" db="EMBL/GenBank/DDBJ databases">
        <title>Parelaphostrongylus tenuis whole genome reference sequence.</title>
        <authorList>
            <person name="Garwood T.J."/>
            <person name="Larsen P.A."/>
            <person name="Fountain-Jones N.M."/>
            <person name="Garbe J.R."/>
            <person name="Macchietto M.G."/>
            <person name="Kania S.A."/>
            <person name="Gerhold R.W."/>
            <person name="Richards J.E."/>
            <person name="Wolf T.M."/>
        </authorList>
    </citation>
    <scope>NUCLEOTIDE SEQUENCE</scope>
    <source>
        <strain evidence="1">MNPRO001-30</strain>
        <tissue evidence="1">Meninges</tissue>
    </source>
</reference>
<dbReference type="Proteomes" id="UP001196413">
    <property type="component" value="Unassembled WGS sequence"/>
</dbReference>